<accession>A0ABN3E9M3</accession>
<evidence type="ECO:0000313" key="2">
    <source>
        <dbReference type="Proteomes" id="UP001500305"/>
    </source>
</evidence>
<organism evidence="1 2">
    <name type="scientific">Kitasatospora cystarginea</name>
    <dbReference type="NCBI Taxonomy" id="58350"/>
    <lineage>
        <taxon>Bacteria</taxon>
        <taxon>Bacillati</taxon>
        <taxon>Actinomycetota</taxon>
        <taxon>Actinomycetes</taxon>
        <taxon>Kitasatosporales</taxon>
        <taxon>Streptomycetaceae</taxon>
        <taxon>Kitasatospora</taxon>
    </lineage>
</organism>
<dbReference type="RefSeq" id="WP_344637754.1">
    <property type="nucleotide sequence ID" value="NZ_BAAATR010000017.1"/>
</dbReference>
<proteinExistence type="predicted"/>
<gene>
    <name evidence="1" type="ORF">GCM10010430_39460</name>
</gene>
<sequence>MRGLLKLIIGLAVLLGLLVGADRIAVGVAQDEAADRLVSTGKISGRPKVSIDGFPFLTQAVAGRFDSVRLSGEGVTVSGGREKVPLRSFSMQLSGVEVGSGYRSATVHSGSGSGVVSYGDVARLVSGTEQIELSYAGPGEVGASVGGMPVGQGSVHSKGDTITADGFRLGGLGALLNGAANGLLGPRSFTLTDLPAGLSLESATPEPDGLKLTFHGSDVKLVG</sequence>
<dbReference type="Proteomes" id="UP001500305">
    <property type="component" value="Unassembled WGS sequence"/>
</dbReference>
<dbReference type="InterPro" id="IPR021373">
    <property type="entry name" value="DUF2993"/>
</dbReference>
<protein>
    <submittedName>
        <fullName evidence="1">DUF2993 domain-containing protein</fullName>
    </submittedName>
</protein>
<keyword evidence="2" id="KW-1185">Reference proteome</keyword>
<dbReference type="EMBL" id="BAAATR010000017">
    <property type="protein sequence ID" value="GAA2252211.1"/>
    <property type="molecule type" value="Genomic_DNA"/>
</dbReference>
<evidence type="ECO:0000313" key="1">
    <source>
        <dbReference type="EMBL" id="GAA2252211.1"/>
    </source>
</evidence>
<name>A0ABN3E9M3_9ACTN</name>
<comment type="caution">
    <text evidence="1">The sequence shown here is derived from an EMBL/GenBank/DDBJ whole genome shotgun (WGS) entry which is preliminary data.</text>
</comment>
<dbReference type="Pfam" id="PF11209">
    <property type="entry name" value="LmeA"/>
    <property type="match status" value="1"/>
</dbReference>
<reference evidence="1 2" key="1">
    <citation type="journal article" date="2019" name="Int. J. Syst. Evol. Microbiol.">
        <title>The Global Catalogue of Microorganisms (GCM) 10K type strain sequencing project: providing services to taxonomists for standard genome sequencing and annotation.</title>
        <authorList>
            <consortium name="The Broad Institute Genomics Platform"/>
            <consortium name="The Broad Institute Genome Sequencing Center for Infectious Disease"/>
            <person name="Wu L."/>
            <person name="Ma J."/>
        </authorList>
    </citation>
    <scope>NUCLEOTIDE SEQUENCE [LARGE SCALE GENOMIC DNA]</scope>
    <source>
        <strain evidence="1 2">JCM 7356</strain>
    </source>
</reference>